<evidence type="ECO:0000259" key="3">
    <source>
        <dbReference type="PROSITE" id="PS50097"/>
    </source>
</evidence>
<dbReference type="SUPFAM" id="SSF49785">
    <property type="entry name" value="Galactose-binding domain-like"/>
    <property type="match status" value="2"/>
</dbReference>
<dbReference type="CTD" id="114781"/>
<dbReference type="Pfam" id="PF07707">
    <property type="entry name" value="BACK"/>
    <property type="match status" value="1"/>
</dbReference>
<gene>
    <name evidence="5" type="primary">LOC107264183</name>
</gene>
<dbReference type="GO" id="GO:0005737">
    <property type="term" value="C:cytoplasm"/>
    <property type="evidence" value="ECO:0007669"/>
    <property type="project" value="TreeGrafter"/>
</dbReference>
<accession>A0AAJ7BJJ4</accession>
<dbReference type="FunFam" id="1.25.40.420:FF:000005">
    <property type="entry name" value="BTB/POZ domain-containing protein 9"/>
    <property type="match status" value="1"/>
</dbReference>
<dbReference type="InterPro" id="IPR008979">
    <property type="entry name" value="Galactose-bd-like_sf"/>
</dbReference>
<keyword evidence="4" id="KW-1185">Reference proteome</keyword>
<dbReference type="Pfam" id="PF00754">
    <property type="entry name" value="F5_F8_type_C"/>
    <property type="match status" value="2"/>
</dbReference>
<proteinExistence type="predicted"/>
<dbReference type="InterPro" id="IPR000210">
    <property type="entry name" value="BTB/POZ_dom"/>
</dbReference>
<dbReference type="Pfam" id="PF00651">
    <property type="entry name" value="BTB"/>
    <property type="match status" value="1"/>
</dbReference>
<dbReference type="InterPro" id="IPR052407">
    <property type="entry name" value="BTB_POZ_domain_cont_9"/>
</dbReference>
<reference evidence="5" key="1">
    <citation type="submission" date="2025-08" db="UniProtKB">
        <authorList>
            <consortium name="RefSeq"/>
        </authorList>
    </citation>
    <scope>IDENTIFICATION</scope>
</reference>
<dbReference type="SMART" id="SM00875">
    <property type="entry name" value="BACK"/>
    <property type="match status" value="1"/>
</dbReference>
<feature type="domain" description="BTB" evidence="3">
    <location>
        <begin position="58"/>
        <end position="125"/>
    </location>
</feature>
<organism evidence="4 5">
    <name type="scientific">Cephus cinctus</name>
    <name type="common">Wheat stem sawfly</name>
    <dbReference type="NCBI Taxonomy" id="211228"/>
    <lineage>
        <taxon>Eukaryota</taxon>
        <taxon>Metazoa</taxon>
        <taxon>Ecdysozoa</taxon>
        <taxon>Arthropoda</taxon>
        <taxon>Hexapoda</taxon>
        <taxon>Insecta</taxon>
        <taxon>Pterygota</taxon>
        <taxon>Neoptera</taxon>
        <taxon>Endopterygota</taxon>
        <taxon>Hymenoptera</taxon>
        <taxon>Cephoidea</taxon>
        <taxon>Cephidae</taxon>
        <taxon>Cephus</taxon>
    </lineage>
</organism>
<dbReference type="PANTHER" id="PTHR46306:SF1">
    <property type="entry name" value="BTB_POZ DOMAIN-CONTAINING PROTEIN 9"/>
    <property type="match status" value="1"/>
</dbReference>
<dbReference type="InterPro" id="IPR011705">
    <property type="entry name" value="BACK"/>
</dbReference>
<feature type="region of interest" description="Disordered" evidence="2">
    <location>
        <begin position="584"/>
        <end position="637"/>
    </location>
</feature>
<dbReference type="Proteomes" id="UP000694920">
    <property type="component" value="Unplaced"/>
</dbReference>
<dbReference type="FunFam" id="2.60.120.260:FF:000051">
    <property type="entry name" value="BTB/POZ domain-containing protein 9"/>
    <property type="match status" value="1"/>
</dbReference>
<evidence type="ECO:0000256" key="1">
    <source>
        <dbReference type="ARBA" id="ARBA00020216"/>
    </source>
</evidence>
<dbReference type="RefSeq" id="XP_015587657.1">
    <property type="nucleotide sequence ID" value="XM_015732171.2"/>
</dbReference>
<dbReference type="GeneID" id="107264183"/>
<dbReference type="Gene3D" id="3.30.710.10">
    <property type="entry name" value="Potassium Channel Kv1.1, Chain A"/>
    <property type="match status" value="1"/>
</dbReference>
<dbReference type="PROSITE" id="PS50097">
    <property type="entry name" value="BTB"/>
    <property type="match status" value="1"/>
</dbReference>
<evidence type="ECO:0000313" key="4">
    <source>
        <dbReference type="Proteomes" id="UP000694920"/>
    </source>
</evidence>
<dbReference type="AlphaFoldDB" id="A0AAJ7BJJ4"/>
<dbReference type="InterPro" id="IPR000421">
    <property type="entry name" value="FA58C"/>
</dbReference>
<dbReference type="InterPro" id="IPR034091">
    <property type="entry name" value="BTBD9_BACK-like_dom"/>
</dbReference>
<name>A0AAJ7BJJ4_CEPCN</name>
<dbReference type="CDD" id="cd14822">
    <property type="entry name" value="BACK_BTBD9"/>
    <property type="match status" value="1"/>
</dbReference>
<feature type="compositionally biased region" description="Pro residues" evidence="2">
    <location>
        <begin position="602"/>
        <end position="611"/>
    </location>
</feature>
<protein>
    <recommendedName>
        <fullName evidence="1">BTB/POZ domain-containing protein 9</fullName>
    </recommendedName>
</protein>
<evidence type="ECO:0000256" key="2">
    <source>
        <dbReference type="SAM" id="MobiDB-lite"/>
    </source>
</evidence>
<evidence type="ECO:0000313" key="5">
    <source>
        <dbReference type="RefSeq" id="XP_015587657.1"/>
    </source>
</evidence>
<dbReference type="SUPFAM" id="SSF54695">
    <property type="entry name" value="POZ domain"/>
    <property type="match status" value="1"/>
</dbReference>
<dbReference type="InterPro" id="IPR011333">
    <property type="entry name" value="SKP1/BTB/POZ_sf"/>
</dbReference>
<dbReference type="FunFam" id="3.30.710.10:FF:000042">
    <property type="entry name" value="BTB/POZ domain-containing protein 9"/>
    <property type="match status" value="1"/>
</dbReference>
<dbReference type="Gene3D" id="2.60.120.260">
    <property type="entry name" value="Galactose-binding domain-like"/>
    <property type="match status" value="2"/>
</dbReference>
<dbReference type="GO" id="GO:0048512">
    <property type="term" value="P:circadian behavior"/>
    <property type="evidence" value="ECO:0007669"/>
    <property type="project" value="TreeGrafter"/>
</dbReference>
<dbReference type="PANTHER" id="PTHR46306">
    <property type="entry name" value="BTB/POZ DOMAIN-CONTAINING PROTEIN 9"/>
    <property type="match status" value="1"/>
</dbReference>
<sequence>MPLCQIDSKHRYSFRRKSLHVKYKMSSHHHLNPSSGEVEHINHLSEDMGALYLSDDYSDVTLIVAGQRFNGHKVILAARSQYFRALLYGGMKESMQQEIELKGTTLPAFKGLLKYIYTGHLSLANQREEVILDILGLAHQYGFVDLEVSISDYLREILNIKNVCLIFDAARLYQLVFLIQVSLEFIDKHALEIIQHESFLQLSSEALNELISRDSLFAPEIDIFLAVQAWVKANPDVDAKEVLSQVRLSLVSIPDLLDVVRPTGLVSSEAMLDAIAARTQTRVSQLSYRGRMLLNENVAQPRHGAQVLQGEMRSFLLDGDIQNYDMERGYTRHAITDSQDQSILIKLGTQFIINHVKLLLWDHDFRSYSYYLEVSMDQKDWVRVVDHTQYFCRSWQYLYFEPRVVLYIRLVGTYNTVNKIFHVVSLEAYYTNTPVKLCKGFVVPTRNVATMDLSAHVTEGVSRSRNALLNGDTSDYDWDSGYTCHQLGSGSILVQLGQPYMIDSMRLLLWDCDDRSYSYYIEVSNNSWQWEVVVDKTREACRSWQTLHFQPARPVVFIRIVGTHNTANEVFHCVHFECPAQVDNEKNGKSPRRGVQAAPVSAPVPPPPPPETAKEAVNIDQEDETSTDESAVVAIAP</sequence>
<dbReference type="SMART" id="SM00225">
    <property type="entry name" value="BTB"/>
    <property type="match status" value="1"/>
</dbReference>
<dbReference type="KEGG" id="ccin:107264183"/>
<dbReference type="GO" id="GO:0050804">
    <property type="term" value="P:modulation of chemical synaptic transmission"/>
    <property type="evidence" value="ECO:0007669"/>
    <property type="project" value="TreeGrafter"/>
</dbReference>
<dbReference type="GO" id="GO:0008344">
    <property type="term" value="P:adult locomotory behavior"/>
    <property type="evidence" value="ECO:0007669"/>
    <property type="project" value="TreeGrafter"/>
</dbReference>
<dbReference type="Gene3D" id="1.25.40.420">
    <property type="match status" value="1"/>
</dbReference>
<dbReference type="CDD" id="cd18287">
    <property type="entry name" value="BTB_POZ_BTBD9"/>
    <property type="match status" value="1"/>
</dbReference>